<proteinExistence type="predicted"/>
<evidence type="ECO:0000313" key="2">
    <source>
        <dbReference type="Proteomes" id="UP001140234"/>
    </source>
</evidence>
<dbReference type="Proteomes" id="UP001140234">
    <property type="component" value="Unassembled WGS sequence"/>
</dbReference>
<accession>A0ACC1JRQ2</accession>
<protein>
    <submittedName>
        <fullName evidence="1">Uncharacterized protein</fullName>
    </submittedName>
</protein>
<sequence length="472" mass="51959">MPRYHSPLAQMLVVSCACFLGPGMFNALNGLGGAGQLDPRTTNDANSAVYLAFCLFSFVGIAIVNVLGIRYPAAIACLTYALYTGSYCFYNSTSNGVFTIVAGAVMGMGAGVLWTAQGVVMVSYPSEKDKGKFISIFWLIFNLGGLIGGILPFAIDYQSSGSLNNSVYVLFVILECAGAVVALFLVPPASVLRDDGSHVTIFTPNNARQECAEIFRLFRNKWLLLLLPMSFASNFFYGYQFSTYNGALFTPRTRGFNNLLYWASQMLGSVLIFLLLDSPRWPRRTRGVYAIALVGLASCAVWAATVVVQRRYTRGGVNTDYPGGMIDFSDTSRAAGPIAIYFFMGMTDAWYQNIAYWIIGALTSDAYKTARYVGFYKGIQSAGAAVSWQIAARELPYMHQLIGNWVLIVISLPTMIYTTTRLEEYALDDQVMCLSPRTTKSTLALAHLSMDVFEPASREYPRRSVRHLESII</sequence>
<keyword evidence="2" id="KW-1185">Reference proteome</keyword>
<comment type="caution">
    <text evidence="1">The sequence shown here is derived from an EMBL/GenBank/DDBJ whole genome shotgun (WGS) entry which is preliminary data.</text>
</comment>
<reference evidence="1" key="1">
    <citation type="submission" date="2022-07" db="EMBL/GenBank/DDBJ databases">
        <title>Phylogenomic reconstructions and comparative analyses of Kickxellomycotina fungi.</title>
        <authorList>
            <person name="Reynolds N.K."/>
            <person name="Stajich J.E."/>
            <person name="Barry K."/>
            <person name="Grigoriev I.V."/>
            <person name="Crous P."/>
            <person name="Smith M.E."/>
        </authorList>
    </citation>
    <scope>NUCLEOTIDE SEQUENCE</scope>
    <source>
        <strain evidence="1">CBS 109366</strain>
    </source>
</reference>
<organism evidence="1 2">
    <name type="scientific">Coemansia nantahalensis</name>
    <dbReference type="NCBI Taxonomy" id="2789366"/>
    <lineage>
        <taxon>Eukaryota</taxon>
        <taxon>Fungi</taxon>
        <taxon>Fungi incertae sedis</taxon>
        <taxon>Zoopagomycota</taxon>
        <taxon>Kickxellomycotina</taxon>
        <taxon>Kickxellomycetes</taxon>
        <taxon>Kickxellales</taxon>
        <taxon>Kickxellaceae</taxon>
        <taxon>Coemansia</taxon>
    </lineage>
</organism>
<gene>
    <name evidence="1" type="ORF">IWQ57_004643</name>
</gene>
<evidence type="ECO:0000313" key="1">
    <source>
        <dbReference type="EMBL" id="KAJ2765781.1"/>
    </source>
</evidence>
<dbReference type="EMBL" id="JANBUJ010001899">
    <property type="protein sequence ID" value="KAJ2765781.1"/>
    <property type="molecule type" value="Genomic_DNA"/>
</dbReference>
<name>A0ACC1JRQ2_9FUNG</name>